<evidence type="ECO:0000313" key="3">
    <source>
        <dbReference type="Proteomes" id="UP000007599"/>
    </source>
</evidence>
<protein>
    <submittedName>
        <fullName evidence="2">Uncharacterized protein</fullName>
    </submittedName>
</protein>
<keyword evidence="1" id="KW-0812">Transmembrane</keyword>
<keyword evidence="1" id="KW-0472">Membrane</keyword>
<dbReference type="STRING" id="1094466.KQS_13650"/>
<reference evidence="2 3" key="1">
    <citation type="journal article" date="2012" name="J. Bacteriol.">
        <title>Complete Genome Sequence of Flavobacterium indicum GPSTA100-9T, Isolated from Warm Spring Water.</title>
        <authorList>
            <person name="Barbier P."/>
            <person name="Houel A."/>
            <person name="Loux V."/>
            <person name="Poulain J."/>
            <person name="Bernardet J.F."/>
            <person name="Touchon M."/>
            <person name="Duchaud E."/>
        </authorList>
    </citation>
    <scope>NUCLEOTIDE SEQUENCE [LARGE SCALE GENOMIC DNA]</scope>
    <source>
        <strain evidence="3">DSM 17447 / CIP 109464 / GPTSA100-9</strain>
    </source>
</reference>
<name>H8XS43_FLAIG</name>
<dbReference type="EMBL" id="HE774682">
    <property type="protein sequence ID" value="CCG54627.1"/>
    <property type="molecule type" value="Genomic_DNA"/>
</dbReference>
<proteinExistence type="predicted"/>
<dbReference type="AlphaFoldDB" id="H8XS43"/>
<keyword evidence="1" id="KW-1133">Transmembrane helix</keyword>
<feature type="transmembrane region" description="Helical" evidence="1">
    <location>
        <begin position="21"/>
        <end position="37"/>
    </location>
</feature>
<dbReference type="HOGENOM" id="CLU_1576158_0_0_10"/>
<sequence length="169" mass="20254">MKSNYNYKFYGDFNSVIKDKYYYGILLVFLVLFAISFSINKYLAIPTFIILIGTIVYVVNKFNSENNLILFTDKNIIRIKNETEIEFNYNDVIKVEYHFPFKHQSYVNLILSNQKLKFTLESKIKSDYKYSSLNELLLDKNKTIEILEFVPFEKHKYFLHHGEIRKVQI</sequence>
<evidence type="ECO:0000256" key="1">
    <source>
        <dbReference type="SAM" id="Phobius"/>
    </source>
</evidence>
<feature type="transmembrane region" description="Helical" evidence="1">
    <location>
        <begin position="43"/>
        <end position="60"/>
    </location>
</feature>
<dbReference type="PATRIC" id="fig|1094466.5.peg.2676"/>
<keyword evidence="3" id="KW-1185">Reference proteome</keyword>
<dbReference type="KEGG" id="fin:KQS_13650"/>
<gene>
    <name evidence="2" type="ordered locus">KQS_13650</name>
</gene>
<dbReference type="RefSeq" id="WP_014389744.1">
    <property type="nucleotide sequence ID" value="NC_017025.1"/>
</dbReference>
<accession>H8XS43</accession>
<dbReference type="Proteomes" id="UP000007599">
    <property type="component" value="Chromosome I"/>
</dbReference>
<evidence type="ECO:0000313" key="2">
    <source>
        <dbReference type="EMBL" id="CCG54627.1"/>
    </source>
</evidence>
<organism evidence="2 3">
    <name type="scientific">Flavobacterium indicum (strain DSM 17447 / CIP 109464 / GPTSA100-9)</name>
    <dbReference type="NCBI Taxonomy" id="1094466"/>
    <lineage>
        <taxon>Bacteria</taxon>
        <taxon>Pseudomonadati</taxon>
        <taxon>Bacteroidota</taxon>
        <taxon>Flavobacteriia</taxon>
        <taxon>Flavobacteriales</taxon>
        <taxon>Flavobacteriaceae</taxon>
        <taxon>Flavobacterium</taxon>
    </lineage>
</organism>
<reference evidence="3" key="2">
    <citation type="submission" date="2012-03" db="EMBL/GenBank/DDBJ databases">
        <title>Complete genome sequence of Flavobacterium indicum GPTSA100-9T, isolated from warm spring water.</title>
        <authorList>
            <person name="Barbier P."/>
            <person name="Houel A."/>
            <person name="Loux V."/>
            <person name="Poulain J."/>
            <person name="Bernardet J.-F."/>
            <person name="Touchon M."/>
            <person name="Duchaud E."/>
        </authorList>
    </citation>
    <scope>NUCLEOTIDE SEQUENCE [LARGE SCALE GENOMIC DNA]</scope>
    <source>
        <strain evidence="3">DSM 17447 / CIP 109464 / GPTSA100-9</strain>
    </source>
</reference>
<dbReference type="OrthoDB" id="9979709at2"/>